<dbReference type="EMBL" id="OX451738">
    <property type="protein sequence ID" value="CAI8602566.1"/>
    <property type="molecule type" value="Genomic_DNA"/>
</dbReference>
<dbReference type="AlphaFoldDB" id="A0AAV0ZX54"/>
<organism evidence="1 2">
    <name type="scientific">Vicia faba</name>
    <name type="common">Broad bean</name>
    <name type="synonym">Faba vulgaris</name>
    <dbReference type="NCBI Taxonomy" id="3906"/>
    <lineage>
        <taxon>Eukaryota</taxon>
        <taxon>Viridiplantae</taxon>
        <taxon>Streptophyta</taxon>
        <taxon>Embryophyta</taxon>
        <taxon>Tracheophyta</taxon>
        <taxon>Spermatophyta</taxon>
        <taxon>Magnoliopsida</taxon>
        <taxon>eudicotyledons</taxon>
        <taxon>Gunneridae</taxon>
        <taxon>Pentapetalae</taxon>
        <taxon>rosids</taxon>
        <taxon>fabids</taxon>
        <taxon>Fabales</taxon>
        <taxon>Fabaceae</taxon>
        <taxon>Papilionoideae</taxon>
        <taxon>50 kb inversion clade</taxon>
        <taxon>NPAAA clade</taxon>
        <taxon>Hologalegina</taxon>
        <taxon>IRL clade</taxon>
        <taxon>Fabeae</taxon>
        <taxon>Vicia</taxon>
    </lineage>
</organism>
<keyword evidence="2" id="KW-1185">Reference proteome</keyword>
<reference evidence="1 2" key="1">
    <citation type="submission" date="2023-01" db="EMBL/GenBank/DDBJ databases">
        <authorList>
            <person name="Kreplak J."/>
        </authorList>
    </citation>
    <scope>NUCLEOTIDE SEQUENCE [LARGE SCALE GENOMIC DNA]</scope>
</reference>
<evidence type="ECO:0000313" key="1">
    <source>
        <dbReference type="EMBL" id="CAI8602566.1"/>
    </source>
</evidence>
<gene>
    <name evidence="1" type="ORF">VFH_III046320</name>
</gene>
<name>A0AAV0ZX54_VICFA</name>
<dbReference type="Proteomes" id="UP001157006">
    <property type="component" value="Chromosome 3"/>
</dbReference>
<evidence type="ECO:0000313" key="2">
    <source>
        <dbReference type="Proteomes" id="UP001157006"/>
    </source>
</evidence>
<accession>A0AAV0ZX54</accession>
<protein>
    <submittedName>
        <fullName evidence="1">Uncharacterized protein</fullName>
    </submittedName>
</protein>
<sequence length="108" mass="12267">MIQRLKGSLGSTVKLFHCDPGVMGSNPAHVTARCCIKTTNLLYHIKLSYNTTTLMSQELSCKIYCMYTPRNFSILLNTKNKNKGTRKRKTKTKQKLEHEVCLSALKTN</sequence>
<proteinExistence type="predicted"/>